<dbReference type="EMBL" id="JAARRM010000007">
    <property type="protein sequence ID" value="MBC1522465.1"/>
    <property type="molecule type" value="Genomic_DNA"/>
</dbReference>
<evidence type="ECO:0000259" key="5">
    <source>
        <dbReference type="PROSITE" id="PS50893"/>
    </source>
</evidence>
<dbReference type="SMART" id="SM00382">
    <property type="entry name" value="AAA"/>
    <property type="match status" value="1"/>
</dbReference>
<dbReference type="GO" id="GO:0022857">
    <property type="term" value="F:transmembrane transporter activity"/>
    <property type="evidence" value="ECO:0007669"/>
    <property type="project" value="UniProtKB-ARBA"/>
</dbReference>
<evidence type="ECO:0000256" key="1">
    <source>
        <dbReference type="ARBA" id="ARBA00005417"/>
    </source>
</evidence>
<dbReference type="InterPro" id="IPR027417">
    <property type="entry name" value="P-loop_NTPase"/>
</dbReference>
<dbReference type="CDD" id="cd03255">
    <property type="entry name" value="ABC_MJ0796_LolCDE_FtsE"/>
    <property type="match status" value="1"/>
</dbReference>
<evidence type="ECO:0000313" key="6">
    <source>
        <dbReference type="EMBL" id="MBC1522465.1"/>
    </source>
</evidence>
<keyword evidence="2" id="KW-0813">Transport</keyword>
<dbReference type="PANTHER" id="PTHR42798:SF7">
    <property type="entry name" value="ALPHA-D-RIBOSE 1-METHYLPHOSPHONATE 5-TRIPHOSPHATE SYNTHASE SUBUNIT PHNL"/>
    <property type="match status" value="1"/>
</dbReference>
<comment type="caution">
    <text evidence="6">The sequence shown here is derived from an EMBL/GenBank/DDBJ whole genome shotgun (WGS) entry which is preliminary data.</text>
</comment>
<evidence type="ECO:0000256" key="2">
    <source>
        <dbReference type="ARBA" id="ARBA00022448"/>
    </source>
</evidence>
<dbReference type="InterPro" id="IPR017911">
    <property type="entry name" value="MacB-like_ATP-bd"/>
</dbReference>
<dbReference type="GO" id="GO:0016887">
    <property type="term" value="F:ATP hydrolysis activity"/>
    <property type="evidence" value="ECO:0007669"/>
    <property type="project" value="InterPro"/>
</dbReference>
<keyword evidence="4 6" id="KW-0067">ATP-binding</keyword>
<accession>A0A841ZTG7</accession>
<dbReference type="InterPro" id="IPR003593">
    <property type="entry name" value="AAA+_ATPase"/>
</dbReference>
<dbReference type="FunFam" id="3.40.50.300:FF:000032">
    <property type="entry name" value="Export ABC transporter ATP-binding protein"/>
    <property type="match status" value="1"/>
</dbReference>
<gene>
    <name evidence="6" type="ORF">HB912_12485</name>
</gene>
<dbReference type="Proteomes" id="UP000559885">
    <property type="component" value="Unassembled WGS sequence"/>
</dbReference>
<organism evidence="6 7">
    <name type="scientific">Listeria aquatica</name>
    <dbReference type="NCBI Taxonomy" id="1494960"/>
    <lineage>
        <taxon>Bacteria</taxon>
        <taxon>Bacillati</taxon>
        <taxon>Bacillota</taxon>
        <taxon>Bacilli</taxon>
        <taxon>Bacillales</taxon>
        <taxon>Listeriaceae</taxon>
        <taxon>Listeria</taxon>
    </lineage>
</organism>
<dbReference type="AlphaFoldDB" id="A0A841ZTG7"/>
<dbReference type="RefSeq" id="WP_185375037.1">
    <property type="nucleotide sequence ID" value="NZ_JAARRM010000007.1"/>
</dbReference>
<proteinExistence type="inferred from homology"/>
<dbReference type="GO" id="GO:0005524">
    <property type="term" value="F:ATP binding"/>
    <property type="evidence" value="ECO:0007669"/>
    <property type="project" value="UniProtKB-KW"/>
</dbReference>
<dbReference type="Pfam" id="PF00005">
    <property type="entry name" value="ABC_tran"/>
    <property type="match status" value="1"/>
</dbReference>
<dbReference type="GO" id="GO:0098796">
    <property type="term" value="C:membrane protein complex"/>
    <property type="evidence" value="ECO:0007669"/>
    <property type="project" value="UniProtKB-ARBA"/>
</dbReference>
<dbReference type="InterPro" id="IPR003439">
    <property type="entry name" value="ABC_transporter-like_ATP-bd"/>
</dbReference>
<evidence type="ECO:0000256" key="4">
    <source>
        <dbReference type="ARBA" id="ARBA00022840"/>
    </source>
</evidence>
<dbReference type="PROSITE" id="PS50893">
    <property type="entry name" value="ABC_TRANSPORTER_2"/>
    <property type="match status" value="1"/>
</dbReference>
<name>A0A841ZTG7_9LIST</name>
<evidence type="ECO:0000256" key="3">
    <source>
        <dbReference type="ARBA" id="ARBA00022741"/>
    </source>
</evidence>
<protein>
    <submittedName>
        <fullName evidence="6">ABC transporter ATP-binding protein</fullName>
    </submittedName>
</protein>
<comment type="similarity">
    <text evidence="1">Belongs to the ABC transporter superfamily.</text>
</comment>
<dbReference type="Gene3D" id="3.40.50.300">
    <property type="entry name" value="P-loop containing nucleotide triphosphate hydrolases"/>
    <property type="match status" value="1"/>
</dbReference>
<reference evidence="6 7" key="1">
    <citation type="submission" date="2020-03" db="EMBL/GenBank/DDBJ databases">
        <title>Soil Listeria distribution.</title>
        <authorList>
            <person name="Liao J."/>
            <person name="Wiedmann M."/>
        </authorList>
    </citation>
    <scope>NUCLEOTIDE SEQUENCE [LARGE SCALE GENOMIC DNA]</scope>
    <source>
        <strain evidence="6 7">FSL L7-1507</strain>
    </source>
</reference>
<keyword evidence="3" id="KW-0547">Nucleotide-binding</keyword>
<sequence length="255" mass="28426">MKPVLEANKIRKVYGTRSNFYTAINDISLQVERGEFVSVMGPSGAGKTTLLNVLSSIDKPSSGEVKISGTNLFKMKSRELAVFRRDRLGFIFQDYNLLETMSLKDNIILPLSLSRTSSQETEARFQHIAKQFGIYDIRDKYPNEVSGGQKQRTSACRALITNPDLIFADEPTGALDSKAATHLLANLERVRTEEGATILMVTHDAFAASYSDRILFIKDGEIYQELAKESSTRKSFFQKILVVLAELGGETDARD</sequence>
<dbReference type="PANTHER" id="PTHR42798">
    <property type="entry name" value="LIPOPROTEIN-RELEASING SYSTEM ATP-BINDING PROTEIN LOLD"/>
    <property type="match status" value="1"/>
</dbReference>
<feature type="domain" description="ABC transporter" evidence="5">
    <location>
        <begin position="5"/>
        <end position="244"/>
    </location>
</feature>
<dbReference type="SUPFAM" id="SSF52540">
    <property type="entry name" value="P-loop containing nucleoside triphosphate hydrolases"/>
    <property type="match status" value="1"/>
</dbReference>
<evidence type="ECO:0000313" key="7">
    <source>
        <dbReference type="Proteomes" id="UP000559885"/>
    </source>
</evidence>